<sequence length="170" mass="18558">MFMVEPAAPKSDPARRDSAPSAPPEVAPWPAHSPLDPAVAHFRGAPCYQIWQRGADWTAVREGVHWSAGLAPRAWALRYRQWRLLALGLSIVGLAGGLAMIGAQARVSSIAWAVVLLADALLRVRVARHAGRWRNEALQRDGWQTVTRLRAISVADALTTAQIRAGRPPR</sequence>
<dbReference type="EMBL" id="CP107241">
    <property type="protein sequence ID" value="WAH64994.1"/>
    <property type="molecule type" value="Genomic_DNA"/>
</dbReference>
<keyword evidence="2" id="KW-0812">Transmembrane</keyword>
<evidence type="ECO:0008006" key="5">
    <source>
        <dbReference type="Google" id="ProtNLM"/>
    </source>
</evidence>
<accession>A0AA47IC13</accession>
<feature type="transmembrane region" description="Helical" evidence="2">
    <location>
        <begin position="82"/>
        <end position="103"/>
    </location>
</feature>
<reference evidence="3" key="1">
    <citation type="submission" date="2022-10" db="EMBL/GenBank/DDBJ databases">
        <title>Complete genome sequence resource for Xanthomonas hortorum isolated from Greek Oregano.</title>
        <authorList>
            <person name="Gonzalez-Tobon J."/>
            <person name="Helmann T.C."/>
            <person name="Daughtrey M."/>
            <person name="Stodghill P.V."/>
            <person name="Filiatrault M.J."/>
        </authorList>
    </citation>
    <scope>NUCLEOTIDE SEQUENCE</scope>
    <source>
        <strain evidence="3">Oregano 108</strain>
    </source>
</reference>
<dbReference type="AlphaFoldDB" id="A0AA47IC13"/>
<dbReference type="Proteomes" id="UP001164737">
    <property type="component" value="Chromosome"/>
</dbReference>
<evidence type="ECO:0000313" key="3">
    <source>
        <dbReference type="EMBL" id="WAH64994.1"/>
    </source>
</evidence>
<feature type="region of interest" description="Disordered" evidence="1">
    <location>
        <begin position="1"/>
        <end position="30"/>
    </location>
</feature>
<evidence type="ECO:0000256" key="1">
    <source>
        <dbReference type="SAM" id="MobiDB-lite"/>
    </source>
</evidence>
<evidence type="ECO:0000256" key="2">
    <source>
        <dbReference type="SAM" id="Phobius"/>
    </source>
</evidence>
<name>A0AA47IC13_9XANT</name>
<keyword evidence="2" id="KW-1133">Transmembrane helix</keyword>
<gene>
    <name evidence="3" type="ORF">OEG85_03095</name>
</gene>
<keyword evidence="2" id="KW-0472">Membrane</keyword>
<evidence type="ECO:0000313" key="4">
    <source>
        <dbReference type="Proteomes" id="UP001164737"/>
    </source>
</evidence>
<dbReference type="RefSeq" id="WP_268213996.1">
    <property type="nucleotide sequence ID" value="NZ_CP107241.1"/>
</dbReference>
<feature type="transmembrane region" description="Helical" evidence="2">
    <location>
        <begin position="109"/>
        <end position="126"/>
    </location>
</feature>
<proteinExistence type="predicted"/>
<organism evidence="3 4">
    <name type="scientific">Xanthomonas hortorum</name>
    <dbReference type="NCBI Taxonomy" id="56454"/>
    <lineage>
        <taxon>Bacteria</taxon>
        <taxon>Pseudomonadati</taxon>
        <taxon>Pseudomonadota</taxon>
        <taxon>Gammaproteobacteria</taxon>
        <taxon>Lysobacterales</taxon>
        <taxon>Lysobacteraceae</taxon>
        <taxon>Xanthomonas</taxon>
    </lineage>
</organism>
<protein>
    <recommendedName>
        <fullName evidence="5">DUF2628 domain-containing protein</fullName>
    </recommendedName>
</protein>